<protein>
    <submittedName>
        <fullName evidence="2">Uncharacterized protein</fullName>
    </submittedName>
</protein>
<keyword evidence="3" id="KW-1185">Reference proteome</keyword>
<feature type="compositionally biased region" description="Basic and acidic residues" evidence="1">
    <location>
        <begin position="1"/>
        <end position="25"/>
    </location>
</feature>
<evidence type="ECO:0000256" key="1">
    <source>
        <dbReference type="SAM" id="MobiDB-lite"/>
    </source>
</evidence>
<comment type="caution">
    <text evidence="2">The sequence shown here is derived from an EMBL/GenBank/DDBJ whole genome shotgun (WGS) entry which is preliminary data.</text>
</comment>
<gene>
    <name evidence="2" type="ORF">N7463_010922</name>
</gene>
<proteinExistence type="predicted"/>
<evidence type="ECO:0000313" key="2">
    <source>
        <dbReference type="EMBL" id="KAJ5494835.1"/>
    </source>
</evidence>
<dbReference type="Proteomes" id="UP001149954">
    <property type="component" value="Unassembled WGS sequence"/>
</dbReference>
<organism evidence="2 3">
    <name type="scientific">Penicillium fimorum</name>
    <dbReference type="NCBI Taxonomy" id="1882269"/>
    <lineage>
        <taxon>Eukaryota</taxon>
        <taxon>Fungi</taxon>
        <taxon>Dikarya</taxon>
        <taxon>Ascomycota</taxon>
        <taxon>Pezizomycotina</taxon>
        <taxon>Eurotiomycetes</taxon>
        <taxon>Eurotiomycetidae</taxon>
        <taxon>Eurotiales</taxon>
        <taxon>Aspergillaceae</taxon>
        <taxon>Penicillium</taxon>
    </lineage>
</organism>
<dbReference type="OrthoDB" id="3360421at2759"/>
<accession>A0A9W9XLL9</accession>
<dbReference type="EMBL" id="JAPWDS010000006">
    <property type="protein sequence ID" value="KAJ5494835.1"/>
    <property type="molecule type" value="Genomic_DNA"/>
</dbReference>
<evidence type="ECO:0000313" key="3">
    <source>
        <dbReference type="Proteomes" id="UP001149954"/>
    </source>
</evidence>
<reference evidence="2" key="1">
    <citation type="submission" date="2022-12" db="EMBL/GenBank/DDBJ databases">
        <authorList>
            <person name="Petersen C."/>
        </authorList>
    </citation>
    <scope>NUCLEOTIDE SEQUENCE</scope>
    <source>
        <strain evidence="2">IBT 29495</strain>
    </source>
</reference>
<name>A0A9W9XLL9_9EURO</name>
<sequence>MPNKYTDPKLCDEAKKEVHHSDKGGKPGQWSARKAQMMASEYKKRGGGYNITKEEGQTGISEPP</sequence>
<reference evidence="2" key="2">
    <citation type="journal article" date="2023" name="IMA Fungus">
        <title>Comparative genomic study of the Penicillium genus elucidates a diverse pangenome and 15 lateral gene transfer events.</title>
        <authorList>
            <person name="Petersen C."/>
            <person name="Sorensen T."/>
            <person name="Nielsen M.R."/>
            <person name="Sondergaard T.E."/>
            <person name="Sorensen J.L."/>
            <person name="Fitzpatrick D.A."/>
            <person name="Frisvad J.C."/>
            <person name="Nielsen K.L."/>
        </authorList>
    </citation>
    <scope>NUCLEOTIDE SEQUENCE</scope>
    <source>
        <strain evidence="2">IBT 29495</strain>
    </source>
</reference>
<feature type="region of interest" description="Disordered" evidence="1">
    <location>
        <begin position="1"/>
        <end position="64"/>
    </location>
</feature>
<dbReference type="AlphaFoldDB" id="A0A9W9XLL9"/>